<protein>
    <recommendedName>
        <fullName evidence="1">Methyltransferase type 11 domain-containing protein</fullName>
    </recommendedName>
</protein>
<dbReference type="GO" id="GO:0008757">
    <property type="term" value="F:S-adenosylmethionine-dependent methyltransferase activity"/>
    <property type="evidence" value="ECO:0007669"/>
    <property type="project" value="InterPro"/>
</dbReference>
<dbReference type="PANTHER" id="PTHR43861">
    <property type="entry name" value="TRANS-ACONITATE 2-METHYLTRANSFERASE-RELATED"/>
    <property type="match status" value="1"/>
</dbReference>
<name>X1JN35_9ZZZZ</name>
<dbReference type="Pfam" id="PF08241">
    <property type="entry name" value="Methyltransf_11"/>
    <property type="match status" value="1"/>
</dbReference>
<dbReference type="Gene3D" id="3.40.50.150">
    <property type="entry name" value="Vaccinia Virus protein VP39"/>
    <property type="match status" value="1"/>
</dbReference>
<evidence type="ECO:0000313" key="2">
    <source>
        <dbReference type="EMBL" id="GAH95452.1"/>
    </source>
</evidence>
<proteinExistence type="predicted"/>
<dbReference type="AlphaFoldDB" id="X1JN35"/>
<feature type="domain" description="Methyltransferase type 11" evidence="1">
    <location>
        <begin position="52"/>
        <end position="148"/>
    </location>
</feature>
<dbReference type="CDD" id="cd02440">
    <property type="entry name" value="AdoMet_MTases"/>
    <property type="match status" value="1"/>
</dbReference>
<sequence>MATNSSIRLDIQRQNYFDRLASSWDKEVTPETLECLGNIIKELNISPVSRVLDIGSGTGILLPFLIEAIGGKGRIMALDFSAEMLYQAKAKAFNPIVDFIQSDVTAIPLPDNYANLAICNSAFPHFSDKSAALKEIARVIKSNGQLVICHTASRDKINQLHQSVGGVVSTDLLPDKSRLRELIEQAGLAVTCLEDKSEYYLVIARKVTQTL</sequence>
<dbReference type="PANTHER" id="PTHR43861:SF1">
    <property type="entry name" value="TRANS-ACONITATE 2-METHYLTRANSFERASE"/>
    <property type="match status" value="1"/>
</dbReference>
<comment type="caution">
    <text evidence="2">The sequence shown here is derived from an EMBL/GenBank/DDBJ whole genome shotgun (WGS) entry which is preliminary data.</text>
</comment>
<dbReference type="SUPFAM" id="SSF53335">
    <property type="entry name" value="S-adenosyl-L-methionine-dependent methyltransferases"/>
    <property type="match status" value="1"/>
</dbReference>
<organism evidence="2">
    <name type="scientific">marine sediment metagenome</name>
    <dbReference type="NCBI Taxonomy" id="412755"/>
    <lineage>
        <taxon>unclassified sequences</taxon>
        <taxon>metagenomes</taxon>
        <taxon>ecological metagenomes</taxon>
    </lineage>
</organism>
<dbReference type="InterPro" id="IPR029063">
    <property type="entry name" value="SAM-dependent_MTases_sf"/>
</dbReference>
<reference evidence="2" key="1">
    <citation type="journal article" date="2014" name="Front. Microbiol.">
        <title>High frequency of phylogenetically diverse reductive dehalogenase-homologous genes in deep subseafloor sedimentary metagenomes.</title>
        <authorList>
            <person name="Kawai M."/>
            <person name="Futagami T."/>
            <person name="Toyoda A."/>
            <person name="Takaki Y."/>
            <person name="Nishi S."/>
            <person name="Hori S."/>
            <person name="Arai W."/>
            <person name="Tsubouchi T."/>
            <person name="Morono Y."/>
            <person name="Uchiyama I."/>
            <person name="Ito T."/>
            <person name="Fujiyama A."/>
            <person name="Inagaki F."/>
            <person name="Takami H."/>
        </authorList>
    </citation>
    <scope>NUCLEOTIDE SEQUENCE</scope>
    <source>
        <strain evidence="2">Expedition CK06-06</strain>
    </source>
</reference>
<evidence type="ECO:0000259" key="1">
    <source>
        <dbReference type="Pfam" id="PF08241"/>
    </source>
</evidence>
<dbReference type="EMBL" id="BARV01002728">
    <property type="protein sequence ID" value="GAH95452.1"/>
    <property type="molecule type" value="Genomic_DNA"/>
</dbReference>
<accession>X1JN35</accession>
<dbReference type="InterPro" id="IPR013216">
    <property type="entry name" value="Methyltransf_11"/>
</dbReference>
<gene>
    <name evidence="2" type="ORF">S06H3_06885</name>
</gene>